<proteinExistence type="predicted"/>
<dbReference type="Gene3D" id="3.40.50.10810">
    <property type="entry name" value="Tandem AAA-ATPase domain"/>
    <property type="match status" value="1"/>
</dbReference>
<dbReference type="SMART" id="SM00490">
    <property type="entry name" value="HELICc"/>
    <property type="match status" value="1"/>
</dbReference>
<dbReference type="GO" id="GO:0016787">
    <property type="term" value="F:hydrolase activity"/>
    <property type="evidence" value="ECO:0007669"/>
    <property type="project" value="UniProtKB-KW"/>
</dbReference>
<protein>
    <submittedName>
        <fullName evidence="10">SNF2-related protein</fullName>
    </submittedName>
</protein>
<feature type="domain" description="Helicase ATP-binding" evidence="8">
    <location>
        <begin position="813"/>
        <end position="1017"/>
    </location>
</feature>
<dbReference type="EMBL" id="AWUE01018926">
    <property type="protein sequence ID" value="OMO77484.1"/>
    <property type="molecule type" value="Genomic_DNA"/>
</dbReference>
<dbReference type="STRING" id="93759.A0A1R3I4K0"/>
<evidence type="ECO:0000256" key="4">
    <source>
        <dbReference type="ARBA" id="ARBA00022806"/>
    </source>
</evidence>
<keyword evidence="5" id="KW-0067">ATP-binding</keyword>
<dbReference type="InterPro" id="IPR049730">
    <property type="entry name" value="SNF2/RAD54-like_C"/>
</dbReference>
<evidence type="ECO:0000256" key="1">
    <source>
        <dbReference type="ARBA" id="ARBA00004123"/>
    </source>
</evidence>
<organism evidence="10 11">
    <name type="scientific">Corchorus olitorius</name>
    <dbReference type="NCBI Taxonomy" id="93759"/>
    <lineage>
        <taxon>Eukaryota</taxon>
        <taxon>Viridiplantae</taxon>
        <taxon>Streptophyta</taxon>
        <taxon>Embryophyta</taxon>
        <taxon>Tracheophyta</taxon>
        <taxon>Spermatophyta</taxon>
        <taxon>Magnoliopsida</taxon>
        <taxon>eudicotyledons</taxon>
        <taxon>Gunneridae</taxon>
        <taxon>Pentapetalae</taxon>
        <taxon>rosids</taxon>
        <taxon>malvids</taxon>
        <taxon>Malvales</taxon>
        <taxon>Malvaceae</taxon>
        <taxon>Grewioideae</taxon>
        <taxon>Apeibeae</taxon>
        <taxon>Corchorus</taxon>
    </lineage>
</organism>
<dbReference type="Proteomes" id="UP000187203">
    <property type="component" value="Unassembled WGS sequence"/>
</dbReference>
<evidence type="ECO:0000256" key="6">
    <source>
        <dbReference type="ARBA" id="ARBA00023242"/>
    </source>
</evidence>
<evidence type="ECO:0000256" key="3">
    <source>
        <dbReference type="ARBA" id="ARBA00022801"/>
    </source>
</evidence>
<dbReference type="InterPro" id="IPR000330">
    <property type="entry name" value="SNF2_N"/>
</dbReference>
<keyword evidence="4" id="KW-0347">Helicase</keyword>
<reference evidence="11" key="1">
    <citation type="submission" date="2013-09" db="EMBL/GenBank/DDBJ databases">
        <title>Corchorus olitorius genome sequencing.</title>
        <authorList>
            <person name="Alam M."/>
            <person name="Haque M.S."/>
            <person name="Islam M.S."/>
            <person name="Emdad E.M."/>
            <person name="Islam M.M."/>
            <person name="Ahmed B."/>
            <person name="Halim A."/>
            <person name="Hossen Q.M.M."/>
            <person name="Hossain M.Z."/>
            <person name="Ahmed R."/>
            <person name="Khan M.M."/>
            <person name="Islam R."/>
            <person name="Rashid M.M."/>
            <person name="Khan S.A."/>
            <person name="Rahman M.S."/>
            <person name="Alam M."/>
            <person name="Yahiya A.S."/>
            <person name="Khan M.S."/>
            <person name="Azam M.S."/>
            <person name="Haque T."/>
            <person name="Lashkar M.Z.H."/>
            <person name="Akhand A.I."/>
            <person name="Morshed G."/>
            <person name="Roy S."/>
            <person name="Uddin K.S."/>
            <person name="Rabeya T."/>
            <person name="Hossain A.S."/>
            <person name="Chowdhury A."/>
            <person name="Snigdha A.R."/>
            <person name="Mortoza M.S."/>
            <person name="Matin S.A."/>
            <person name="Hoque S.M.E."/>
            <person name="Islam M.K."/>
            <person name="Roy D.K."/>
            <person name="Haider R."/>
            <person name="Moosa M.M."/>
            <person name="Elias S.M."/>
            <person name="Hasan A.M."/>
            <person name="Jahan S."/>
            <person name="Shafiuddin M."/>
            <person name="Mahmood N."/>
            <person name="Shommy N.S."/>
        </authorList>
    </citation>
    <scope>NUCLEOTIDE SEQUENCE [LARGE SCALE GENOMIC DNA]</scope>
    <source>
        <strain evidence="11">cv. O-4</strain>
    </source>
</reference>
<dbReference type="GO" id="GO:0005524">
    <property type="term" value="F:ATP binding"/>
    <property type="evidence" value="ECO:0007669"/>
    <property type="project" value="UniProtKB-KW"/>
</dbReference>
<dbReference type="GO" id="GO:0004386">
    <property type="term" value="F:helicase activity"/>
    <property type="evidence" value="ECO:0007669"/>
    <property type="project" value="UniProtKB-KW"/>
</dbReference>
<keyword evidence="2" id="KW-0547">Nucleotide-binding</keyword>
<dbReference type="Pfam" id="PF00176">
    <property type="entry name" value="SNF2-rel_dom"/>
    <property type="match status" value="1"/>
</dbReference>
<evidence type="ECO:0000259" key="8">
    <source>
        <dbReference type="PROSITE" id="PS51192"/>
    </source>
</evidence>
<feature type="compositionally biased region" description="Acidic residues" evidence="7">
    <location>
        <begin position="60"/>
        <end position="75"/>
    </location>
</feature>
<feature type="compositionally biased region" description="Acidic residues" evidence="7">
    <location>
        <begin position="85"/>
        <end position="125"/>
    </location>
</feature>
<sequence>MLNQSMPVASRTRGKREDGILKEYKKKKKREEEEKNKNHIRPIAEASTSGRHEGVHIIDLSDDTDDDDDFSTECSDDPKTSTSGEDNDDSEDLDFWEEEFDLMGAVDDDDDDDEEDEDEDEDDEKEIISVSEHNAGKSRQVYNSRGMSLGKKRLREDEDATIEPKRRGRKPKLKPSSSNKVKESADDEDDVDLPSIETKRRGRKPKLNSSNTVDEFDADDKDNVDLTPIEPKRRGRKPKLKPSSSNKVEESADDENDADLPSIETKRRGRKPKLNSSNTVDESDADDKDDVDLTRIEPKRRGRKPKLNSSNKVDEYAADDEGYVGLTPKVKLSSSINVDDSTSEDDTVDLTHEIDIEPTSSGRKPKKHRRRKPEVKPSSSKKVDLVEVLAYSIWDKEDSDSALDETLKQENNLPVGVVDKMSHEKADSDEDDMGNLWAEMQFCLASSEIGSTRPSLYKAKSSVDRFPSDQKDSQKVFGPFNPHKSDLNVDMVKDDGEKDACSNFTSPGVSIETKNAVNVKIPKIGSKDEFLTSDNIGELHSAACGFNKEDLLKVFDEHTLDQHPNGFDAQVPSSKGGVSGCDYSLDNPYIDKLDLVPVANPICLDKFNNFSILSRLQVPDFLTLSSLCNRLQASLMLPSSNSSREYVPNPMLITLEDDSSSHFIDPTDMGDSLVVAKVENKEVDFSNVRRDRAFLCQHGNHQLILDEEIGMKCRYCSYVELEIRYIVPPFLTGSSRRHERRDSALGSFSMFEGLQCEESNCDMPSNDPSVDIQGTVWEIIPDLRRKLYSHQREGFQFIWNNIAGGIYRDPEKNPYNNDIGGCIVSHAPGTGKTLLTIVFLYTYMKVYPASRPVIVAPKSMLLTWEAEFRKWSVDIPFHNLNDPDFSGKEKAATIGLYEKGKQGVSDGPLARRLVKLLSWKCDGGILGISYTLFEKLAGTESKGKRKCTPVDELVSNALLKLPGLFVFDEGHIPRNDDTLLWKALSKIKTERRIILSGTPFQNNFDELFNTLCLVRPKFAEGIQSGHQRVVNKTRDGKFTDAKRKWTSMTDCIGKVGDGNEAEKLKELRAKMAPFVHVHKGTILQSSLPGLRHSVVVLQPSDLQKKILDRLKQTQKFFALDYYEALVSIHPSVLQQSEIKKDKEIVSPIVRSIVSMDDLERIRLKPDEGVKTKFLKELIRLSLALNEKVIVFSQFLEPLNLIMDQLRLFFNWKEGEEILYMDGKCHIKQRQSSINAFNDPTSKARVLLASTKACSEGINLIGGSRVVLLDVTWNPSVERQALSRAYRLGQKKVVYTYNLISSGTMDVSKCQRQAGKDRISNLVFSAANKDGYDQEKPFEVLQDSLLEEMVQHKSLKSMFKRIINQPKDSDLIATFGDLSEPTGI</sequence>
<feature type="compositionally biased region" description="Basic residues" evidence="7">
    <location>
        <begin position="363"/>
        <end position="373"/>
    </location>
</feature>
<accession>A0A1R3I4K0</accession>
<evidence type="ECO:0000256" key="2">
    <source>
        <dbReference type="ARBA" id="ARBA00022741"/>
    </source>
</evidence>
<dbReference type="GO" id="GO:0080188">
    <property type="term" value="P:gene silencing by siRNA-directed DNA methylation"/>
    <property type="evidence" value="ECO:0007669"/>
    <property type="project" value="InterPro"/>
</dbReference>
<dbReference type="PANTHER" id="PTHR45821">
    <property type="entry name" value="SNF2 DOMAIN-CONTAINING PROTEIN CLASSY 2-RELATED"/>
    <property type="match status" value="1"/>
</dbReference>
<dbReference type="InterPro" id="IPR027417">
    <property type="entry name" value="P-loop_NTPase"/>
</dbReference>
<comment type="caution">
    <text evidence="10">The sequence shown here is derived from an EMBL/GenBank/DDBJ whole genome shotgun (WGS) entry which is preliminary data.</text>
</comment>
<name>A0A1R3I4K0_9ROSI</name>
<feature type="domain" description="Helicase C-terminal" evidence="9">
    <location>
        <begin position="1176"/>
        <end position="1329"/>
    </location>
</feature>
<dbReference type="PROSITE" id="PS51192">
    <property type="entry name" value="HELICASE_ATP_BIND_1"/>
    <property type="match status" value="1"/>
</dbReference>
<evidence type="ECO:0000256" key="5">
    <source>
        <dbReference type="ARBA" id="ARBA00022840"/>
    </source>
</evidence>
<evidence type="ECO:0000259" key="9">
    <source>
        <dbReference type="PROSITE" id="PS51194"/>
    </source>
</evidence>
<dbReference type="PROSITE" id="PS51194">
    <property type="entry name" value="HELICASE_CTER"/>
    <property type="match status" value="1"/>
</dbReference>
<dbReference type="InterPro" id="IPR044567">
    <property type="entry name" value="CLSY/DRD1"/>
</dbReference>
<dbReference type="InterPro" id="IPR001650">
    <property type="entry name" value="Helicase_C-like"/>
</dbReference>
<feature type="region of interest" description="Disordered" evidence="7">
    <location>
        <begin position="1"/>
        <end position="381"/>
    </location>
</feature>
<evidence type="ECO:0000313" key="11">
    <source>
        <dbReference type="Proteomes" id="UP000187203"/>
    </source>
</evidence>
<dbReference type="OrthoDB" id="2020972at2759"/>
<dbReference type="InterPro" id="IPR038718">
    <property type="entry name" value="SNF2-like_sf"/>
</dbReference>
<evidence type="ECO:0000313" key="10">
    <source>
        <dbReference type="EMBL" id="OMO77484.1"/>
    </source>
</evidence>
<dbReference type="SMART" id="SM00487">
    <property type="entry name" value="DEXDc"/>
    <property type="match status" value="1"/>
</dbReference>
<gene>
    <name evidence="10" type="ORF">COLO4_25147</name>
</gene>
<dbReference type="CDD" id="cd18793">
    <property type="entry name" value="SF2_C_SNF"/>
    <property type="match status" value="1"/>
</dbReference>
<evidence type="ECO:0000256" key="7">
    <source>
        <dbReference type="SAM" id="MobiDB-lite"/>
    </source>
</evidence>
<dbReference type="PANTHER" id="PTHR45821:SF5">
    <property type="entry name" value="SNF2 DOMAIN-CONTAINING PROTEIN CLASSY 4"/>
    <property type="match status" value="1"/>
</dbReference>
<dbReference type="GO" id="GO:0005634">
    <property type="term" value="C:nucleus"/>
    <property type="evidence" value="ECO:0007669"/>
    <property type="project" value="UniProtKB-SubCell"/>
</dbReference>
<keyword evidence="11" id="KW-1185">Reference proteome</keyword>
<comment type="subcellular location">
    <subcellularLocation>
        <location evidence="1">Nucleus</location>
    </subcellularLocation>
</comment>
<feature type="compositionally biased region" description="Acidic residues" evidence="7">
    <location>
        <begin position="281"/>
        <end position="290"/>
    </location>
</feature>
<keyword evidence="3" id="KW-0378">Hydrolase</keyword>
<dbReference type="Gene3D" id="3.40.50.300">
    <property type="entry name" value="P-loop containing nucleotide triphosphate hydrolases"/>
    <property type="match status" value="1"/>
</dbReference>
<dbReference type="InterPro" id="IPR014001">
    <property type="entry name" value="Helicase_ATP-bd"/>
</dbReference>
<keyword evidence="6" id="KW-0539">Nucleus</keyword>
<dbReference type="SUPFAM" id="SSF52540">
    <property type="entry name" value="P-loop containing nucleoside triphosphate hydrolases"/>
    <property type="match status" value="2"/>
</dbReference>
<dbReference type="Pfam" id="PF00271">
    <property type="entry name" value="Helicase_C"/>
    <property type="match status" value="1"/>
</dbReference>